<dbReference type="SMART" id="SM00387">
    <property type="entry name" value="HATPase_c"/>
    <property type="match status" value="1"/>
</dbReference>
<dbReference type="InterPro" id="IPR011990">
    <property type="entry name" value="TPR-like_helical_dom_sf"/>
</dbReference>
<dbReference type="OrthoDB" id="9781208at2"/>
<keyword evidence="7" id="KW-0802">TPR repeat</keyword>
<dbReference type="InterPro" id="IPR036890">
    <property type="entry name" value="HATPase_C_sf"/>
</dbReference>
<evidence type="ECO:0000256" key="4">
    <source>
        <dbReference type="ARBA" id="ARBA00022679"/>
    </source>
</evidence>
<dbReference type="Pfam" id="PF13181">
    <property type="entry name" value="TPR_8"/>
    <property type="match status" value="2"/>
</dbReference>
<dbReference type="Gene3D" id="3.30.565.10">
    <property type="entry name" value="Histidine kinase-like ATPase, C-terminal domain"/>
    <property type="match status" value="1"/>
</dbReference>
<protein>
    <recommendedName>
        <fullName evidence="2">histidine kinase</fullName>
        <ecNumber evidence="2">2.7.13.3</ecNumber>
    </recommendedName>
</protein>
<dbReference type="Pfam" id="PF02518">
    <property type="entry name" value="HATPase_c"/>
    <property type="match status" value="1"/>
</dbReference>
<dbReference type="CDD" id="cd00075">
    <property type="entry name" value="HATPase"/>
    <property type="match status" value="1"/>
</dbReference>
<evidence type="ECO:0000256" key="2">
    <source>
        <dbReference type="ARBA" id="ARBA00012438"/>
    </source>
</evidence>
<evidence type="ECO:0000256" key="7">
    <source>
        <dbReference type="PROSITE-ProRule" id="PRU00339"/>
    </source>
</evidence>
<keyword evidence="3" id="KW-0597">Phosphoprotein</keyword>
<dbReference type="SMART" id="SM00388">
    <property type="entry name" value="HisKA"/>
    <property type="match status" value="1"/>
</dbReference>
<dbReference type="InterPro" id="IPR003594">
    <property type="entry name" value="HATPase_dom"/>
</dbReference>
<dbReference type="InterPro" id="IPR004358">
    <property type="entry name" value="Sig_transdc_His_kin-like_C"/>
</dbReference>
<evidence type="ECO:0000256" key="9">
    <source>
        <dbReference type="SAM" id="Phobius"/>
    </source>
</evidence>
<keyword evidence="9" id="KW-0812">Transmembrane</keyword>
<feature type="coiled-coil region" evidence="8">
    <location>
        <begin position="348"/>
        <end position="380"/>
    </location>
</feature>
<dbReference type="Gene3D" id="1.25.40.10">
    <property type="entry name" value="Tetratricopeptide repeat domain"/>
    <property type="match status" value="2"/>
</dbReference>
<dbReference type="AlphaFoldDB" id="A0A6N6M6J1"/>
<dbReference type="SUPFAM" id="SSF47384">
    <property type="entry name" value="Homodimeric domain of signal transducing histidine kinase"/>
    <property type="match status" value="1"/>
</dbReference>
<evidence type="ECO:0000256" key="6">
    <source>
        <dbReference type="ARBA" id="ARBA00023012"/>
    </source>
</evidence>
<dbReference type="InterPro" id="IPR003661">
    <property type="entry name" value="HisK_dim/P_dom"/>
</dbReference>
<dbReference type="InterPro" id="IPR019734">
    <property type="entry name" value="TPR_rpt"/>
</dbReference>
<evidence type="ECO:0000256" key="5">
    <source>
        <dbReference type="ARBA" id="ARBA00022777"/>
    </source>
</evidence>
<evidence type="ECO:0000259" key="10">
    <source>
        <dbReference type="PROSITE" id="PS50109"/>
    </source>
</evidence>
<dbReference type="Gene3D" id="1.10.287.130">
    <property type="match status" value="1"/>
</dbReference>
<sequence length="643" mass="72547">MKLSNFILFIGICIIPHFGFGQTPVWKDSLQKFKRMPPQKGVVKLESALDQKSLKNDTLRFKYLSALFFRYNRLKPDTNMSIAHDMLELAQNIGDTSLISRSLISKGWIYRDRGNWDSTLYYTQKAEEKASQVHDTGMLIIVANTMAAIYYDLNVDSLKKQYLIKGEELSRSPKYISQRNSIMTNLGYTYIDVGEYDKAIDCLLEADSIQRITTPSAYHVFYLNFNHLFDAYQKKGDYEKAIQYADSAIKYSALAGGNAREVISRARKNVLKAKLGQPIDAEKIYAELKKVNPSRLPKDERTAFYKSTMFLSNRTGNYKDAYETSRKLISYKDSVNSADLRNKISSMRELYEADKREAEIDQLEKENQIAELETEKTKNQLTALAIGLILVIGAGGSLFYYNRKLNRAKKELSELNDTKDQFFAIVSHDLRNATTAFQGLGKIIKKYVDQGKSDRLESLGGKIDTEANHLNNLLDNLLKWSMTQLKAVPTNPEKLELKERTKHIIELFQNQAAAKDVNLNDELPGSIKAMADPNAYDLVMRNLINNAIKFSESGGEIKISGREEGNFVKLEVKDNGKGISREKLDKLFDIDSKKTTKGTSGEKGSGLGLVLCKEYLELNGGKIKLVSEPGKGTTATVELKKAA</sequence>
<dbReference type="SUPFAM" id="SSF48452">
    <property type="entry name" value="TPR-like"/>
    <property type="match status" value="2"/>
</dbReference>
<feature type="transmembrane region" description="Helical" evidence="9">
    <location>
        <begin position="381"/>
        <end position="401"/>
    </location>
</feature>
<dbReference type="InterPro" id="IPR036097">
    <property type="entry name" value="HisK_dim/P_sf"/>
</dbReference>
<dbReference type="Proteomes" id="UP000435357">
    <property type="component" value="Unassembled WGS sequence"/>
</dbReference>
<keyword evidence="8" id="KW-0175">Coiled coil</keyword>
<evidence type="ECO:0000256" key="1">
    <source>
        <dbReference type="ARBA" id="ARBA00000085"/>
    </source>
</evidence>
<dbReference type="EC" id="2.7.13.3" evidence="2"/>
<dbReference type="GO" id="GO:0000155">
    <property type="term" value="F:phosphorelay sensor kinase activity"/>
    <property type="evidence" value="ECO:0007669"/>
    <property type="project" value="InterPro"/>
</dbReference>
<gene>
    <name evidence="11" type="ORF">F3059_02390</name>
</gene>
<keyword evidence="4" id="KW-0808">Transferase</keyword>
<keyword evidence="12" id="KW-1185">Reference proteome</keyword>
<accession>A0A6N6M6J1</accession>
<evidence type="ECO:0000313" key="12">
    <source>
        <dbReference type="Proteomes" id="UP000435357"/>
    </source>
</evidence>
<keyword evidence="9" id="KW-1133">Transmembrane helix</keyword>
<dbReference type="InterPro" id="IPR050736">
    <property type="entry name" value="Sensor_HK_Regulatory"/>
</dbReference>
<comment type="catalytic activity">
    <reaction evidence="1">
        <text>ATP + protein L-histidine = ADP + protein N-phospho-L-histidine.</text>
        <dbReference type="EC" id="2.7.13.3"/>
    </reaction>
</comment>
<reference evidence="11 12" key="1">
    <citation type="submission" date="2019-09" db="EMBL/GenBank/DDBJ databases">
        <title>Genomes of Cryomorphaceae.</title>
        <authorList>
            <person name="Bowman J.P."/>
        </authorList>
    </citation>
    <scope>NUCLEOTIDE SEQUENCE [LARGE SCALE GENOMIC DNA]</scope>
    <source>
        <strain evidence="11 12">KCTC 52047</strain>
    </source>
</reference>
<dbReference type="Pfam" id="PF00512">
    <property type="entry name" value="HisKA"/>
    <property type="match status" value="1"/>
</dbReference>
<feature type="domain" description="Histidine kinase" evidence="10">
    <location>
        <begin position="425"/>
        <end position="643"/>
    </location>
</feature>
<evidence type="ECO:0000313" key="11">
    <source>
        <dbReference type="EMBL" id="KAB1065522.1"/>
    </source>
</evidence>
<keyword evidence="9" id="KW-0472">Membrane</keyword>
<dbReference type="PANTHER" id="PTHR43711:SF1">
    <property type="entry name" value="HISTIDINE KINASE 1"/>
    <property type="match status" value="1"/>
</dbReference>
<keyword evidence="6" id="KW-0902">Two-component regulatory system</keyword>
<dbReference type="PROSITE" id="PS50005">
    <property type="entry name" value="TPR"/>
    <property type="match status" value="1"/>
</dbReference>
<dbReference type="InterPro" id="IPR005467">
    <property type="entry name" value="His_kinase_dom"/>
</dbReference>
<evidence type="ECO:0000256" key="8">
    <source>
        <dbReference type="SAM" id="Coils"/>
    </source>
</evidence>
<dbReference type="PROSITE" id="PS50109">
    <property type="entry name" value="HIS_KIN"/>
    <property type="match status" value="1"/>
</dbReference>
<evidence type="ECO:0000256" key="3">
    <source>
        <dbReference type="ARBA" id="ARBA00022553"/>
    </source>
</evidence>
<comment type="caution">
    <text evidence="11">The sequence shown here is derived from an EMBL/GenBank/DDBJ whole genome shotgun (WGS) entry which is preliminary data.</text>
</comment>
<dbReference type="RefSeq" id="WP_151166346.1">
    <property type="nucleotide sequence ID" value="NZ_WACR01000002.1"/>
</dbReference>
<dbReference type="PANTHER" id="PTHR43711">
    <property type="entry name" value="TWO-COMPONENT HISTIDINE KINASE"/>
    <property type="match status" value="1"/>
</dbReference>
<dbReference type="SUPFAM" id="SSF55874">
    <property type="entry name" value="ATPase domain of HSP90 chaperone/DNA topoisomerase II/histidine kinase"/>
    <property type="match status" value="1"/>
</dbReference>
<proteinExistence type="predicted"/>
<feature type="repeat" description="TPR" evidence="7">
    <location>
        <begin position="180"/>
        <end position="213"/>
    </location>
</feature>
<name>A0A6N6M6J1_9FLAO</name>
<organism evidence="11 12">
    <name type="scientific">Salibacter halophilus</name>
    <dbReference type="NCBI Taxonomy" id="1803916"/>
    <lineage>
        <taxon>Bacteria</taxon>
        <taxon>Pseudomonadati</taxon>
        <taxon>Bacteroidota</taxon>
        <taxon>Flavobacteriia</taxon>
        <taxon>Flavobacteriales</taxon>
        <taxon>Salibacteraceae</taxon>
        <taxon>Salibacter</taxon>
    </lineage>
</organism>
<dbReference type="EMBL" id="WACR01000002">
    <property type="protein sequence ID" value="KAB1065522.1"/>
    <property type="molecule type" value="Genomic_DNA"/>
</dbReference>
<dbReference type="PRINTS" id="PR00344">
    <property type="entry name" value="BCTRLSENSOR"/>
</dbReference>
<keyword evidence="5 11" id="KW-0418">Kinase</keyword>